<evidence type="ECO:0000313" key="2">
    <source>
        <dbReference type="EMBL" id="KZV57757.1"/>
    </source>
</evidence>
<keyword evidence="3" id="KW-1185">Reference proteome</keyword>
<dbReference type="Proteomes" id="UP000250235">
    <property type="component" value="Unassembled WGS sequence"/>
</dbReference>
<organism evidence="2 3">
    <name type="scientific">Dorcoceras hygrometricum</name>
    <dbReference type="NCBI Taxonomy" id="472368"/>
    <lineage>
        <taxon>Eukaryota</taxon>
        <taxon>Viridiplantae</taxon>
        <taxon>Streptophyta</taxon>
        <taxon>Embryophyta</taxon>
        <taxon>Tracheophyta</taxon>
        <taxon>Spermatophyta</taxon>
        <taxon>Magnoliopsida</taxon>
        <taxon>eudicotyledons</taxon>
        <taxon>Gunneridae</taxon>
        <taxon>Pentapetalae</taxon>
        <taxon>asterids</taxon>
        <taxon>lamiids</taxon>
        <taxon>Lamiales</taxon>
        <taxon>Gesneriaceae</taxon>
        <taxon>Didymocarpoideae</taxon>
        <taxon>Trichosporeae</taxon>
        <taxon>Loxocarpinae</taxon>
        <taxon>Dorcoceras</taxon>
    </lineage>
</organism>
<dbReference type="AlphaFoldDB" id="A0A2Z7DCN2"/>
<feature type="compositionally biased region" description="Polar residues" evidence="1">
    <location>
        <begin position="376"/>
        <end position="396"/>
    </location>
</feature>
<reference evidence="2 3" key="1">
    <citation type="journal article" date="2015" name="Proc. Natl. Acad. Sci. U.S.A.">
        <title>The resurrection genome of Boea hygrometrica: A blueprint for survival of dehydration.</title>
        <authorList>
            <person name="Xiao L."/>
            <person name="Yang G."/>
            <person name="Zhang L."/>
            <person name="Yang X."/>
            <person name="Zhao S."/>
            <person name="Ji Z."/>
            <person name="Zhou Q."/>
            <person name="Hu M."/>
            <person name="Wang Y."/>
            <person name="Chen M."/>
            <person name="Xu Y."/>
            <person name="Jin H."/>
            <person name="Xiao X."/>
            <person name="Hu G."/>
            <person name="Bao F."/>
            <person name="Hu Y."/>
            <person name="Wan P."/>
            <person name="Li L."/>
            <person name="Deng X."/>
            <person name="Kuang T."/>
            <person name="Xiang C."/>
            <person name="Zhu J.K."/>
            <person name="Oliver M.J."/>
            <person name="He Y."/>
        </authorList>
    </citation>
    <scope>NUCLEOTIDE SEQUENCE [LARGE SCALE GENOMIC DNA]</scope>
    <source>
        <strain evidence="3">cv. XS01</strain>
    </source>
</reference>
<evidence type="ECO:0000313" key="3">
    <source>
        <dbReference type="Proteomes" id="UP000250235"/>
    </source>
</evidence>
<feature type="compositionally biased region" description="Basic and acidic residues" evidence="1">
    <location>
        <begin position="10"/>
        <end position="19"/>
    </location>
</feature>
<feature type="region of interest" description="Disordered" evidence="1">
    <location>
        <begin position="362"/>
        <end position="403"/>
    </location>
</feature>
<sequence length="464" mass="51939">MASFTAPKQFLKEPLRPGENDDISGSKQPSKIIEPAAAEKDKEIEPVATENLSLAKIVATMTDSEDTEPLSKVLELTEKSKSDEDLMSIKDILKRFPEDMMLPSVTAAEITIIKFGRGIAILGVSEGDWYKVNLPHITISDKGKAPLVEKDEIKGHPAREMFSLICADIDFLVQLREKILFAKEEQILAWAETDSLETAVRRWEYIIAKYREMLLRKFLEAHRKNFRSSQPTTAIDLQIIDLLSDAHLFAVETLQTQMRIHELKSEWMCSSSLFEGESIDRGAVIARSNMNIRSSCWIRTMILADICIEVVQFSAFGLLQPVGSHNFCRALVVRGTVRNLEVDPTEFCGVFRRGLDIQLISSDSSSSSIHPDPTESDSFSQRNPDTGLNSPSTSTSDDSRMLFTTDDIPLGDETAVDHILMPTTDIPATYFTESFAQLRASVTQLSIKQMRTKDSIGDLKNQLL</sequence>
<feature type="region of interest" description="Disordered" evidence="1">
    <location>
        <begin position="1"/>
        <end position="42"/>
    </location>
</feature>
<protein>
    <submittedName>
        <fullName evidence="2">Splicing factor 3B subunit 1-like</fullName>
    </submittedName>
</protein>
<dbReference type="EMBL" id="KQ987257">
    <property type="protein sequence ID" value="KZV57757.1"/>
    <property type="molecule type" value="Genomic_DNA"/>
</dbReference>
<gene>
    <name evidence="2" type="ORF">F511_24481</name>
</gene>
<proteinExistence type="predicted"/>
<name>A0A2Z7DCN2_9LAMI</name>
<evidence type="ECO:0000256" key="1">
    <source>
        <dbReference type="SAM" id="MobiDB-lite"/>
    </source>
</evidence>
<accession>A0A2Z7DCN2</accession>